<organism evidence="2">
    <name type="scientific">freshwater metagenome</name>
    <dbReference type="NCBI Taxonomy" id="449393"/>
    <lineage>
        <taxon>unclassified sequences</taxon>
        <taxon>metagenomes</taxon>
        <taxon>ecological metagenomes</taxon>
    </lineage>
</organism>
<name>A0A6J6IHD5_9ZZZZ</name>
<sequence>MAGAPVKSLEFLRKIAIVTASAALAASIFSANPANALSAPASATSASQASLASPVAAIPTDIPSIHIVPGSVINLVSSESKVPVRIQNDFDSDIRVHVHMLPSNPRVSVPQAVEVVVPASSGINAQVPVKAIGNGKVFLIVWLTTFSGIRLTENSNLQMNVNAGIETAMLVVFASLIVALGIVGVLRTRSKRRRKARLETDLEAGLS</sequence>
<dbReference type="Pfam" id="PF19516">
    <property type="entry name" value="DUF6049"/>
    <property type="match status" value="1"/>
</dbReference>
<dbReference type="AlphaFoldDB" id="A0A6J6IHD5"/>
<dbReference type="EMBL" id="CAEZVN010000002">
    <property type="protein sequence ID" value="CAB4623879.1"/>
    <property type="molecule type" value="Genomic_DNA"/>
</dbReference>
<proteinExistence type="predicted"/>
<accession>A0A6J6IHD5</accession>
<keyword evidence="1" id="KW-1133">Transmembrane helix</keyword>
<evidence type="ECO:0000256" key="1">
    <source>
        <dbReference type="SAM" id="Phobius"/>
    </source>
</evidence>
<keyword evidence="1" id="KW-0472">Membrane</keyword>
<feature type="transmembrane region" description="Helical" evidence="1">
    <location>
        <begin position="167"/>
        <end position="186"/>
    </location>
</feature>
<reference evidence="2" key="1">
    <citation type="submission" date="2020-05" db="EMBL/GenBank/DDBJ databases">
        <authorList>
            <person name="Chiriac C."/>
            <person name="Salcher M."/>
            <person name="Ghai R."/>
            <person name="Kavagutti S V."/>
        </authorList>
    </citation>
    <scope>NUCLEOTIDE SEQUENCE</scope>
</reference>
<protein>
    <submittedName>
        <fullName evidence="2">Unannotated protein</fullName>
    </submittedName>
</protein>
<gene>
    <name evidence="2" type="ORF">UFOPK2001_00061</name>
</gene>
<keyword evidence="1" id="KW-0812">Transmembrane</keyword>
<dbReference type="InterPro" id="IPR046112">
    <property type="entry name" value="DUF6049"/>
</dbReference>
<evidence type="ECO:0000313" key="2">
    <source>
        <dbReference type="EMBL" id="CAB4623879.1"/>
    </source>
</evidence>